<dbReference type="GO" id="GO:0004519">
    <property type="term" value="F:endonuclease activity"/>
    <property type="evidence" value="ECO:0007669"/>
    <property type="project" value="UniProtKB-KW"/>
</dbReference>
<dbReference type="PANTHER" id="PTHR33877:SF2">
    <property type="entry name" value="OS07G0170200 PROTEIN"/>
    <property type="match status" value="1"/>
</dbReference>
<sequence>MDTLILDKDGNPLCMLPLSVVDWQTSIKLVSLGKVEILKNYDNWEVNSPSITMKVPSIVMSTEYIKWNHKTKFSRNNVYLRDNYQCQFCFRTFPVKQLTLDHVLPKRYGGKTNWTNICTACKVCNNKKGDNKNIIPIKMPHRPTYYELVSRRQQLPILIRDSDWKFYLPWDSNLIIITDKKCISEIESSPTHNYGEMLNG</sequence>
<protein>
    <submittedName>
        <fullName evidence="2">HNH endonuclease family protein</fullName>
    </submittedName>
</protein>
<dbReference type="EMBL" id="MK797984">
    <property type="protein sequence ID" value="QCG76227.1"/>
    <property type="molecule type" value="Genomic_DNA"/>
</dbReference>
<gene>
    <name evidence="2" type="ORF">EST35_0346</name>
</gene>
<feature type="domain" description="HNH nuclease" evidence="1">
    <location>
        <begin position="73"/>
        <end position="126"/>
    </location>
</feature>
<reference evidence="3" key="1">
    <citation type="journal article" date="2020" name="bioRxiv">
        <title>Integrative omics analysis of Pseudomonas aeruginosa virus PA5oct highlights the molecular complexity of jumbo phages.</title>
        <authorList>
            <person name="Lood C."/>
            <person name="Danis-Wlodarczyk K."/>
            <person name="Blasdel B.G."/>
            <person name="Jang H.B."/>
            <person name="Vandenheuvel D."/>
            <person name="Briers Y."/>
            <person name="Noben J.-P."/>
            <person name="van Noort V."/>
            <person name="Drulis-Kawa Z."/>
            <person name="Lavigne R."/>
        </authorList>
    </citation>
    <scope>NUCLEOTIDE SEQUENCE [LARGE SCALE GENOMIC DNA]</scope>
</reference>
<proteinExistence type="predicted"/>
<dbReference type="InterPro" id="IPR029471">
    <property type="entry name" value="HNH_5"/>
</dbReference>
<evidence type="ECO:0000313" key="2">
    <source>
        <dbReference type="EMBL" id="QCG76227.1"/>
    </source>
</evidence>
<evidence type="ECO:0000313" key="3">
    <source>
        <dbReference type="Proteomes" id="UP000316733"/>
    </source>
</evidence>
<dbReference type="SMART" id="SM00507">
    <property type="entry name" value="HNHc"/>
    <property type="match status" value="1"/>
</dbReference>
<dbReference type="Gene3D" id="1.10.30.50">
    <property type="match status" value="1"/>
</dbReference>
<name>A0A4Y5JU65_9CAUD</name>
<keyword evidence="3" id="KW-1185">Reference proteome</keyword>
<dbReference type="Pfam" id="PF14279">
    <property type="entry name" value="HNH_5"/>
    <property type="match status" value="1"/>
</dbReference>
<keyword evidence="2" id="KW-0540">Nuclease</keyword>
<dbReference type="Proteomes" id="UP000316733">
    <property type="component" value="Segment"/>
</dbReference>
<dbReference type="InterPro" id="IPR003615">
    <property type="entry name" value="HNH_nuc"/>
</dbReference>
<keyword evidence="2" id="KW-0378">Hydrolase</keyword>
<dbReference type="CDD" id="cd00085">
    <property type="entry name" value="HNHc"/>
    <property type="match status" value="1"/>
</dbReference>
<keyword evidence="2" id="KW-0255">Endonuclease</keyword>
<organism evidence="2 3">
    <name type="scientific">Pseudomonas phage vB_PaeM_PA5oct</name>
    <dbReference type="NCBI Taxonomy" id="2163605"/>
    <lineage>
        <taxon>Viruses</taxon>
        <taxon>Duplodnaviria</taxon>
        <taxon>Heunggongvirae</taxon>
        <taxon>Uroviricota</taxon>
        <taxon>Caudoviricetes</taxon>
        <taxon>Arenbergviridae</taxon>
        <taxon>Wroclawvirus</taxon>
        <taxon>Wroclawvirus PA5oct</taxon>
    </lineage>
</organism>
<dbReference type="PANTHER" id="PTHR33877">
    <property type="entry name" value="SLL1193 PROTEIN"/>
    <property type="match status" value="1"/>
</dbReference>
<accession>A0A4Y5JU65</accession>
<dbReference type="InterPro" id="IPR052892">
    <property type="entry name" value="NA-targeting_endonuclease"/>
</dbReference>
<evidence type="ECO:0000259" key="1">
    <source>
        <dbReference type="SMART" id="SM00507"/>
    </source>
</evidence>